<comment type="caution">
    <text evidence="1">The sequence shown here is derived from an EMBL/GenBank/DDBJ whole genome shotgun (WGS) entry which is preliminary data.</text>
</comment>
<protein>
    <submittedName>
        <fullName evidence="1">Uncharacterized protein</fullName>
    </submittedName>
</protein>
<evidence type="ECO:0000313" key="1">
    <source>
        <dbReference type="EMBL" id="GKV06435.1"/>
    </source>
</evidence>
<name>A0AAV5J610_9ROSI</name>
<dbReference type="Proteomes" id="UP001054252">
    <property type="component" value="Unassembled WGS sequence"/>
</dbReference>
<dbReference type="EMBL" id="BPVZ01000025">
    <property type="protein sequence ID" value="GKV06435.1"/>
    <property type="molecule type" value="Genomic_DNA"/>
</dbReference>
<proteinExistence type="predicted"/>
<gene>
    <name evidence="1" type="ORF">SLEP1_g18334</name>
</gene>
<accession>A0AAV5J610</accession>
<evidence type="ECO:0000313" key="2">
    <source>
        <dbReference type="Proteomes" id="UP001054252"/>
    </source>
</evidence>
<sequence>MVGLVEACRHVVLKQIPCIVLISFCMDKNFASWILVLPVYICEDQTLEDASVHSVLLVTEPTPALSYLQQRIDIGATNFYTEVAASFQEYSCTREGIFRRHGMLRMNRVAKLIKAVENQKHPVAPKLI</sequence>
<dbReference type="AlphaFoldDB" id="A0AAV5J610"/>
<reference evidence="1 2" key="1">
    <citation type="journal article" date="2021" name="Commun. Biol.">
        <title>The genome of Shorea leprosula (Dipterocarpaceae) highlights the ecological relevance of drought in aseasonal tropical rainforests.</title>
        <authorList>
            <person name="Ng K.K.S."/>
            <person name="Kobayashi M.J."/>
            <person name="Fawcett J.A."/>
            <person name="Hatakeyama M."/>
            <person name="Paape T."/>
            <person name="Ng C.H."/>
            <person name="Ang C.C."/>
            <person name="Tnah L.H."/>
            <person name="Lee C.T."/>
            <person name="Nishiyama T."/>
            <person name="Sese J."/>
            <person name="O'Brien M.J."/>
            <person name="Copetti D."/>
            <person name="Mohd Noor M.I."/>
            <person name="Ong R.C."/>
            <person name="Putra M."/>
            <person name="Sireger I.Z."/>
            <person name="Indrioko S."/>
            <person name="Kosugi Y."/>
            <person name="Izuno A."/>
            <person name="Isagi Y."/>
            <person name="Lee S.L."/>
            <person name="Shimizu K.K."/>
        </authorList>
    </citation>
    <scope>NUCLEOTIDE SEQUENCE [LARGE SCALE GENOMIC DNA]</scope>
    <source>
        <strain evidence="1">214</strain>
    </source>
</reference>
<organism evidence="1 2">
    <name type="scientific">Rubroshorea leprosula</name>
    <dbReference type="NCBI Taxonomy" id="152421"/>
    <lineage>
        <taxon>Eukaryota</taxon>
        <taxon>Viridiplantae</taxon>
        <taxon>Streptophyta</taxon>
        <taxon>Embryophyta</taxon>
        <taxon>Tracheophyta</taxon>
        <taxon>Spermatophyta</taxon>
        <taxon>Magnoliopsida</taxon>
        <taxon>eudicotyledons</taxon>
        <taxon>Gunneridae</taxon>
        <taxon>Pentapetalae</taxon>
        <taxon>rosids</taxon>
        <taxon>malvids</taxon>
        <taxon>Malvales</taxon>
        <taxon>Dipterocarpaceae</taxon>
        <taxon>Rubroshorea</taxon>
    </lineage>
</organism>
<keyword evidence="2" id="KW-1185">Reference proteome</keyword>